<dbReference type="InterPro" id="IPR042099">
    <property type="entry name" value="ANL_N_sf"/>
</dbReference>
<feature type="transmembrane region" description="Helical" evidence="6">
    <location>
        <begin position="280"/>
        <end position="300"/>
    </location>
</feature>
<feature type="transmembrane region" description="Helical" evidence="6">
    <location>
        <begin position="413"/>
        <end position="432"/>
    </location>
</feature>
<protein>
    <submittedName>
        <fullName evidence="8">Bifunctional protein Aas</fullName>
    </submittedName>
</protein>
<reference evidence="8 9" key="1">
    <citation type="submission" date="2019-02" db="EMBL/GenBank/DDBJ databases">
        <title>Deep-cultivation of Planctomycetes and their phenomic and genomic characterization uncovers novel biology.</title>
        <authorList>
            <person name="Wiegand S."/>
            <person name="Jogler M."/>
            <person name="Boedeker C."/>
            <person name="Pinto D."/>
            <person name="Vollmers J."/>
            <person name="Rivas-Marin E."/>
            <person name="Kohn T."/>
            <person name="Peeters S.H."/>
            <person name="Heuer A."/>
            <person name="Rast P."/>
            <person name="Oberbeckmann S."/>
            <person name="Bunk B."/>
            <person name="Jeske O."/>
            <person name="Meyerdierks A."/>
            <person name="Storesund J.E."/>
            <person name="Kallscheuer N."/>
            <person name="Luecker S."/>
            <person name="Lage O.M."/>
            <person name="Pohl T."/>
            <person name="Merkel B.J."/>
            <person name="Hornburger P."/>
            <person name="Mueller R.-W."/>
            <person name="Bruemmer F."/>
            <person name="Labrenz M."/>
            <person name="Spormann A.M."/>
            <person name="Op Den Camp H."/>
            <person name="Overmann J."/>
            <person name="Amann R."/>
            <person name="Jetten M.S.M."/>
            <person name="Mascher T."/>
            <person name="Medema M.H."/>
            <person name="Devos D.P."/>
            <person name="Kaster A.-K."/>
            <person name="Ovreas L."/>
            <person name="Rohde M."/>
            <person name="Galperin M.Y."/>
            <person name="Jogler C."/>
        </authorList>
    </citation>
    <scope>NUCLEOTIDE SEQUENCE [LARGE SCALE GENOMIC DNA]</scope>
    <source>
        <strain evidence="8 9">Pla144</strain>
    </source>
</reference>
<dbReference type="Gene3D" id="3.30.300.30">
    <property type="match status" value="1"/>
</dbReference>
<dbReference type="InterPro" id="IPR011701">
    <property type="entry name" value="MFS"/>
</dbReference>
<feature type="transmembrane region" description="Helical" evidence="6">
    <location>
        <begin position="379"/>
        <end position="401"/>
    </location>
</feature>
<dbReference type="Proteomes" id="UP000318437">
    <property type="component" value="Unassembled WGS sequence"/>
</dbReference>
<keyword evidence="4 6" id="KW-1133">Transmembrane helix</keyword>
<dbReference type="GO" id="GO:0022857">
    <property type="term" value="F:transmembrane transporter activity"/>
    <property type="evidence" value="ECO:0007669"/>
    <property type="project" value="InterPro"/>
</dbReference>
<evidence type="ECO:0000256" key="1">
    <source>
        <dbReference type="ARBA" id="ARBA00006432"/>
    </source>
</evidence>
<feature type="transmembrane region" description="Helical" evidence="6">
    <location>
        <begin position="158"/>
        <end position="177"/>
    </location>
</feature>
<accession>A0A5C6CBQ2</accession>
<feature type="transmembrane region" description="Helical" evidence="6">
    <location>
        <begin position="847"/>
        <end position="867"/>
    </location>
</feature>
<keyword evidence="9" id="KW-1185">Reference proteome</keyword>
<dbReference type="Pfam" id="PF07690">
    <property type="entry name" value="MFS_1"/>
    <property type="match status" value="1"/>
</dbReference>
<feature type="transmembrane region" description="Helical" evidence="6">
    <location>
        <begin position="242"/>
        <end position="260"/>
    </location>
</feature>
<dbReference type="InterPro" id="IPR020845">
    <property type="entry name" value="AMP-binding_CS"/>
</dbReference>
<dbReference type="InterPro" id="IPR000873">
    <property type="entry name" value="AMP-dep_synth/lig_dom"/>
</dbReference>
<evidence type="ECO:0000256" key="5">
    <source>
        <dbReference type="ARBA" id="ARBA00023136"/>
    </source>
</evidence>
<evidence type="ECO:0000256" key="4">
    <source>
        <dbReference type="ARBA" id="ARBA00022989"/>
    </source>
</evidence>
<evidence type="ECO:0000259" key="7">
    <source>
        <dbReference type="SMART" id="SM00563"/>
    </source>
</evidence>
<sequence>MSSTAPPSESEPDEGIGSRSLLSASFVGLLVTQFLGAANDNILRWLVIGIGKQYVKPESVSWILAAGSAAFVLPYVLLAAPSGYLADRFSKQKVIVICKMAEVAIMIAAVLAIHLGSVPLMMLVVAAMGTQSALFGPSKLGSIPEILHESKISSANGVLELTTVIAVTVGMVAGNWLTSATGVRGLERLWLSAAVMVGFAVAGLAASLLIHKLPIANGRRRFPWDAARQTWRDVSTLAADPAMFRVALGIMFFWSLAMMAQLNIDQFAFQGGATKQTQVAMLLVPLIVGVGLGSVLAGVWSAGRVELGILPLGAGGLAFSAVMLFTVEGELYDPSKQWTISYIGAAFWLFMLGTFSGLFNVPLAAYMQRYSETKNRGSILAACNFLTFSGMLITSGLYWLAGSPFLQLSARDVFLLCGIVTLPVMIYIVAIIPQASIRFLAWLITHTFYKIRVHQRENLPETGGALLVPNHVSWIDGLLLVAVSPRPIRLIITGDLLTTWWAKGLARIMGAIPIFRLTPKATRSAMETAREALNNGELVCIFPEGGISRSGQLQSFSRGTLELLRGTSAKVIPVYLDELWGSIFTFHGSRFTRKSTGAFFRPVSIWFGEHVENVNNIHQLRQAVQDLGADAVSGRKERMMVLPRLMLRKCRKSLFRFKIADSSGVEATGGSLLMRTLILRRLLLREVIESDEKYVGILLPPSVGAVITNAAVTLAGRVSANLNYTVTNDVLNACIRKAGIRHVLTSKKVMDKLDLKLDAKIVLLEDFKPKVKLTDKLAGIAQAYVTPLPVLERILGVHHMTSDDELTVIFTSGSTGEPKGVVLTNHNVGSNVEAIDQVIHLRSDDTLLGILPFFHSFGFMVTLWTVLGLDVRCVYHFTPLDAKQVGKLCGKWGVTVLLSTPTFLRSYLRRCEPEDFAKLEIVVAGAEKLPTSLCEDFETKFGVRPVEGYGATELSPLVSVNVPPKRSQSREVDCREGTVGRPIPGVTAKIVDPDTGDPLGPETPGMLLVKGPNVMKGYLEDHEKTAEVLRDGWYVTGDIAIIDKQGFIQITGRLSRFSKIGGEMVPHINIEEAIQGFVQTEEDEVVRAVVTAVPDEKKGERLIVVHTKLDHTPQQICDHLAKLGLPNLWLPGQDCFLEVEQIPVLGTGKLDLKALSELAKKHFGK</sequence>
<evidence type="ECO:0000256" key="2">
    <source>
        <dbReference type="ARBA" id="ARBA00022598"/>
    </source>
</evidence>
<evidence type="ECO:0000313" key="9">
    <source>
        <dbReference type="Proteomes" id="UP000318437"/>
    </source>
</evidence>
<dbReference type="SMART" id="SM00563">
    <property type="entry name" value="PlsC"/>
    <property type="match status" value="1"/>
</dbReference>
<dbReference type="RefSeq" id="WP_146452907.1">
    <property type="nucleotide sequence ID" value="NZ_SJPS01000011.1"/>
</dbReference>
<feature type="transmembrane region" description="Helical" evidence="6">
    <location>
        <begin position="94"/>
        <end position="114"/>
    </location>
</feature>
<feature type="domain" description="Phospholipid/glycerol acyltransferase" evidence="7">
    <location>
        <begin position="465"/>
        <end position="579"/>
    </location>
</feature>
<feature type="transmembrane region" description="Helical" evidence="6">
    <location>
        <begin position="307"/>
        <end position="327"/>
    </location>
</feature>
<dbReference type="SUPFAM" id="SSF56801">
    <property type="entry name" value="Acetyl-CoA synthetase-like"/>
    <property type="match status" value="1"/>
</dbReference>
<dbReference type="PANTHER" id="PTHR24096:SF149">
    <property type="entry name" value="AMP-BINDING DOMAIN-CONTAINING PROTEIN-RELATED"/>
    <property type="match status" value="1"/>
</dbReference>
<dbReference type="Pfam" id="PF00501">
    <property type="entry name" value="AMP-binding"/>
    <property type="match status" value="1"/>
</dbReference>
<dbReference type="InterPro" id="IPR036259">
    <property type="entry name" value="MFS_trans_sf"/>
</dbReference>
<dbReference type="AlphaFoldDB" id="A0A5C6CBQ2"/>
<feature type="transmembrane region" description="Helical" evidence="6">
    <location>
        <begin position="59"/>
        <end position="82"/>
    </location>
</feature>
<comment type="similarity">
    <text evidence="1">Belongs to the ATP-dependent AMP-binding enzyme family.</text>
</comment>
<feature type="transmembrane region" description="Helical" evidence="6">
    <location>
        <begin position="339"/>
        <end position="367"/>
    </location>
</feature>
<dbReference type="EMBL" id="SJPS01000011">
    <property type="protein sequence ID" value="TWU21267.1"/>
    <property type="molecule type" value="Genomic_DNA"/>
</dbReference>
<evidence type="ECO:0000256" key="3">
    <source>
        <dbReference type="ARBA" id="ARBA00022692"/>
    </source>
</evidence>
<feature type="transmembrane region" description="Helical" evidence="6">
    <location>
        <begin position="189"/>
        <end position="211"/>
    </location>
</feature>
<evidence type="ECO:0000313" key="8">
    <source>
        <dbReference type="EMBL" id="TWU21267.1"/>
    </source>
</evidence>
<name>A0A5C6CBQ2_9BACT</name>
<dbReference type="CDD" id="cd06173">
    <property type="entry name" value="MFS_MefA_like"/>
    <property type="match status" value="1"/>
</dbReference>
<dbReference type="NCBIfam" id="NF006386">
    <property type="entry name" value="PRK08633.1"/>
    <property type="match status" value="1"/>
</dbReference>
<dbReference type="SUPFAM" id="SSF103473">
    <property type="entry name" value="MFS general substrate transporter"/>
    <property type="match status" value="1"/>
</dbReference>
<dbReference type="PANTHER" id="PTHR24096">
    <property type="entry name" value="LONG-CHAIN-FATTY-ACID--COA LIGASE"/>
    <property type="match status" value="1"/>
</dbReference>
<proteinExistence type="inferred from homology"/>
<feature type="transmembrane region" description="Helical" evidence="6">
    <location>
        <begin position="21"/>
        <end position="39"/>
    </location>
</feature>
<dbReference type="GO" id="GO:0016405">
    <property type="term" value="F:CoA-ligase activity"/>
    <property type="evidence" value="ECO:0007669"/>
    <property type="project" value="TreeGrafter"/>
</dbReference>
<dbReference type="PROSITE" id="PS00455">
    <property type="entry name" value="AMP_BINDING"/>
    <property type="match status" value="1"/>
</dbReference>
<dbReference type="InterPro" id="IPR045851">
    <property type="entry name" value="AMP-bd_C_sf"/>
</dbReference>
<dbReference type="OrthoDB" id="9757771at2"/>
<evidence type="ECO:0000256" key="6">
    <source>
        <dbReference type="SAM" id="Phobius"/>
    </source>
</evidence>
<keyword evidence="3 6" id="KW-0812">Transmembrane</keyword>
<organism evidence="8 9">
    <name type="scientific">Bythopirellula polymerisocia</name>
    <dbReference type="NCBI Taxonomy" id="2528003"/>
    <lineage>
        <taxon>Bacteria</taxon>
        <taxon>Pseudomonadati</taxon>
        <taxon>Planctomycetota</taxon>
        <taxon>Planctomycetia</taxon>
        <taxon>Pirellulales</taxon>
        <taxon>Lacipirellulaceae</taxon>
        <taxon>Bythopirellula</taxon>
    </lineage>
</organism>
<dbReference type="GO" id="GO:0016746">
    <property type="term" value="F:acyltransferase activity"/>
    <property type="evidence" value="ECO:0007669"/>
    <property type="project" value="InterPro"/>
</dbReference>
<keyword evidence="5 6" id="KW-0472">Membrane</keyword>
<dbReference type="InterPro" id="IPR002123">
    <property type="entry name" value="Plipid/glycerol_acylTrfase"/>
</dbReference>
<comment type="caution">
    <text evidence="8">The sequence shown here is derived from an EMBL/GenBank/DDBJ whole genome shotgun (WGS) entry which is preliminary data.</text>
</comment>
<dbReference type="SUPFAM" id="SSF69593">
    <property type="entry name" value="Glycerol-3-phosphate (1)-acyltransferase"/>
    <property type="match status" value="1"/>
</dbReference>
<dbReference type="CDD" id="cd07989">
    <property type="entry name" value="LPLAT_AGPAT-like"/>
    <property type="match status" value="1"/>
</dbReference>
<dbReference type="Pfam" id="PF01553">
    <property type="entry name" value="Acyltransferase"/>
    <property type="match status" value="1"/>
</dbReference>
<dbReference type="Gene3D" id="3.40.50.12780">
    <property type="entry name" value="N-terminal domain of ligase-like"/>
    <property type="match status" value="1"/>
</dbReference>
<gene>
    <name evidence="8" type="primary">aas</name>
    <name evidence="8" type="ORF">Pla144_46760</name>
</gene>
<keyword evidence="2" id="KW-0436">Ligase</keyword>
<dbReference type="Gene3D" id="1.20.1250.20">
    <property type="entry name" value="MFS general substrate transporter like domains"/>
    <property type="match status" value="1"/>
</dbReference>